<protein>
    <submittedName>
        <fullName evidence="2">Uncharacterized protein</fullName>
    </submittedName>
</protein>
<name>A0AAV7ILU1_COTGL</name>
<sequence length="174" mass="18775">EQNIQIGHSDTSSRLTGDLTFDLKATMMVTTKVTLGQPNNSKHYQFAPFDVSQNACCQPPPATVHLGTDTEMCALERASPSLDSAVPELVSPPINDLNGLAELADKLVAQHGRNSSVYAVHNRERSLSTGQAQLEQQMSRLKFTMKESSTGHQQHATSATAAAPFALDQQSQPT</sequence>
<keyword evidence="3" id="KW-1185">Reference proteome</keyword>
<feature type="compositionally biased region" description="Low complexity" evidence="1">
    <location>
        <begin position="152"/>
        <end position="163"/>
    </location>
</feature>
<dbReference type="EMBL" id="JAHXZJ010001162">
    <property type="protein sequence ID" value="KAH0553209.1"/>
    <property type="molecule type" value="Genomic_DNA"/>
</dbReference>
<organism evidence="2 3">
    <name type="scientific">Cotesia glomerata</name>
    <name type="common">Lepidopteran parasitic wasp</name>
    <name type="synonym">Apanteles glomeratus</name>
    <dbReference type="NCBI Taxonomy" id="32391"/>
    <lineage>
        <taxon>Eukaryota</taxon>
        <taxon>Metazoa</taxon>
        <taxon>Ecdysozoa</taxon>
        <taxon>Arthropoda</taxon>
        <taxon>Hexapoda</taxon>
        <taxon>Insecta</taxon>
        <taxon>Pterygota</taxon>
        <taxon>Neoptera</taxon>
        <taxon>Endopterygota</taxon>
        <taxon>Hymenoptera</taxon>
        <taxon>Apocrita</taxon>
        <taxon>Ichneumonoidea</taxon>
        <taxon>Braconidae</taxon>
        <taxon>Microgastrinae</taxon>
        <taxon>Cotesia</taxon>
    </lineage>
</organism>
<reference evidence="2 3" key="1">
    <citation type="journal article" date="2021" name="J. Hered.">
        <title>A chromosome-level genome assembly of the parasitoid wasp, Cotesia glomerata (Hymenoptera: Braconidae).</title>
        <authorList>
            <person name="Pinto B.J."/>
            <person name="Weis J.J."/>
            <person name="Gamble T."/>
            <person name="Ode P.J."/>
            <person name="Paul R."/>
            <person name="Zaspel J.M."/>
        </authorList>
    </citation>
    <scope>NUCLEOTIDE SEQUENCE [LARGE SCALE GENOMIC DNA]</scope>
    <source>
        <strain evidence="2">CgM1</strain>
    </source>
</reference>
<gene>
    <name evidence="2" type="ORF">KQX54_000187</name>
</gene>
<feature type="region of interest" description="Disordered" evidence="1">
    <location>
        <begin position="145"/>
        <end position="174"/>
    </location>
</feature>
<accession>A0AAV7ILU1</accession>
<feature type="non-terminal residue" evidence="2">
    <location>
        <position position="1"/>
    </location>
</feature>
<dbReference type="AlphaFoldDB" id="A0AAV7ILU1"/>
<evidence type="ECO:0000313" key="2">
    <source>
        <dbReference type="EMBL" id="KAH0553209.1"/>
    </source>
</evidence>
<comment type="caution">
    <text evidence="2">The sequence shown here is derived from an EMBL/GenBank/DDBJ whole genome shotgun (WGS) entry which is preliminary data.</text>
</comment>
<proteinExistence type="predicted"/>
<evidence type="ECO:0000256" key="1">
    <source>
        <dbReference type="SAM" id="MobiDB-lite"/>
    </source>
</evidence>
<dbReference type="Proteomes" id="UP000826195">
    <property type="component" value="Unassembled WGS sequence"/>
</dbReference>
<evidence type="ECO:0000313" key="3">
    <source>
        <dbReference type="Proteomes" id="UP000826195"/>
    </source>
</evidence>